<accession>A0A3P1CB17</accession>
<protein>
    <recommendedName>
        <fullName evidence="2">histidine kinase</fullName>
        <ecNumber evidence="2">2.7.13.3</ecNumber>
    </recommendedName>
</protein>
<dbReference type="InterPro" id="IPR000014">
    <property type="entry name" value="PAS"/>
</dbReference>
<feature type="domain" description="PAS" evidence="7">
    <location>
        <begin position="647"/>
        <end position="717"/>
    </location>
</feature>
<dbReference type="EMBL" id="RQJP01000007">
    <property type="protein sequence ID" value="RRB10517.1"/>
    <property type="molecule type" value="Genomic_DNA"/>
</dbReference>
<dbReference type="InterPro" id="IPR013655">
    <property type="entry name" value="PAS_fold_3"/>
</dbReference>
<dbReference type="InterPro" id="IPR013656">
    <property type="entry name" value="PAS_4"/>
</dbReference>
<evidence type="ECO:0000259" key="7">
    <source>
        <dbReference type="PROSITE" id="PS50112"/>
    </source>
</evidence>
<name>A0A3P1CB17_9BACT</name>
<dbReference type="PROSITE" id="PS50109">
    <property type="entry name" value="HIS_KIN"/>
    <property type="match status" value="1"/>
</dbReference>
<dbReference type="SUPFAM" id="SSF55785">
    <property type="entry name" value="PYP-like sensor domain (PAS domain)"/>
    <property type="match status" value="4"/>
</dbReference>
<dbReference type="CDD" id="cd00130">
    <property type="entry name" value="PAS"/>
    <property type="match status" value="4"/>
</dbReference>
<evidence type="ECO:0000256" key="5">
    <source>
        <dbReference type="ARBA" id="ARBA00022777"/>
    </source>
</evidence>
<dbReference type="InterPro" id="IPR005467">
    <property type="entry name" value="His_kinase_dom"/>
</dbReference>
<dbReference type="SUPFAM" id="SSF55781">
    <property type="entry name" value="GAF domain-like"/>
    <property type="match status" value="2"/>
</dbReference>
<dbReference type="CDD" id="cd00082">
    <property type="entry name" value="HisKA"/>
    <property type="match status" value="1"/>
</dbReference>
<dbReference type="InterPro" id="IPR000700">
    <property type="entry name" value="PAS-assoc_C"/>
</dbReference>
<dbReference type="PROSITE" id="PS50112">
    <property type="entry name" value="PAS"/>
    <property type="match status" value="3"/>
</dbReference>
<dbReference type="InterPro" id="IPR052162">
    <property type="entry name" value="Sensor_kinase/Photoreceptor"/>
</dbReference>
<dbReference type="Gene3D" id="3.30.450.40">
    <property type="match status" value="2"/>
</dbReference>
<dbReference type="Pfam" id="PF01590">
    <property type="entry name" value="GAF"/>
    <property type="match status" value="1"/>
</dbReference>
<dbReference type="FunFam" id="3.30.565.10:FF:000006">
    <property type="entry name" value="Sensor histidine kinase WalK"/>
    <property type="match status" value="1"/>
</dbReference>
<dbReference type="Proteomes" id="UP000274271">
    <property type="component" value="Unassembled WGS sequence"/>
</dbReference>
<evidence type="ECO:0000259" key="8">
    <source>
        <dbReference type="PROSITE" id="PS50113"/>
    </source>
</evidence>
<dbReference type="SUPFAM" id="SSF47384">
    <property type="entry name" value="Homodimeric domain of signal transducing histidine kinase"/>
    <property type="match status" value="1"/>
</dbReference>
<dbReference type="OrthoDB" id="9808408at2"/>
<feature type="domain" description="PAC" evidence="8">
    <location>
        <begin position="594"/>
        <end position="646"/>
    </location>
</feature>
<reference evidence="9 10" key="1">
    <citation type="submission" date="2018-11" db="EMBL/GenBank/DDBJ databases">
        <authorList>
            <person name="Zhou Z."/>
            <person name="Wang G."/>
        </authorList>
    </citation>
    <scope>NUCLEOTIDE SEQUENCE [LARGE SCALE GENOMIC DNA]</scope>
    <source>
        <strain evidence="9 10">KCTC42998</strain>
    </source>
</reference>
<dbReference type="InterPro" id="IPR003661">
    <property type="entry name" value="HisK_dim/P_dom"/>
</dbReference>
<dbReference type="Gene3D" id="1.10.287.130">
    <property type="match status" value="1"/>
</dbReference>
<dbReference type="NCBIfam" id="TIGR00229">
    <property type="entry name" value="sensory_box"/>
    <property type="match status" value="3"/>
</dbReference>
<dbReference type="InterPro" id="IPR036097">
    <property type="entry name" value="HisK_dim/P_sf"/>
</dbReference>
<dbReference type="Pfam" id="PF13185">
    <property type="entry name" value="GAF_2"/>
    <property type="match status" value="1"/>
</dbReference>
<dbReference type="InterPro" id="IPR003018">
    <property type="entry name" value="GAF"/>
</dbReference>
<sequence>MNDSSFPQSNPASSSGHDLLQAVFDNSPFGITLLEPVWDEHHRITDFRYLLVNGIYADCLNLTEKELTGRTMGEVVPSLLQDDIFDLLVAVTQTGQAQQYPFSYPGQTGTVWRKALLTPLASGVLVTIQDITDYKKAEANLQRRLDLESMIAALSSRLINLADADLDAGIVDSLRQICIYNGADRASVFLFSADQQRGSCVHEWCAPGIASLKNDLQNIPFQTFTWWLRMMLTGQVIRLGTLEDLPAEAHTEKSILGEKSIRSLLSIPLIIEGAAVGFVGFYGVQHEQTWDEADISLLKTFSTLIVNARKRMLDEEKVRRTNQRLQGLRTIDRALLGSNRPDESPILLALQHTNDLMPCERLLVFRISETTGLAYAEYCLADGVLEAQPDVIIPAEYFYTDPFLKGEPVVIPQLLPDRQGIPPELALYEQGFRSLVAVPLVRQQQCIGAFFLVARTPDFFTEEYLQIAREVASQLTVVLHQQQLHEQVKQYTGQLEQRVAERTHEIWQLSTWQKAILEHARQAIISTDTNGIVQTANLAIEQLSGYTSDELIGRVVQMEPGTPEAPIPIVSYQTASDSSPSERFKLALETDGFFYTECLILGKKGQRIPVLMTASALQDEEGRITGYVGIATDISALKAAEAKAEQTSRELKIFFERALDLHCITSLDGHFLKVNQAWTDTLGYRAEELEGQHFLEFVHPDDRAGSLEMYQQPVIDGYVNRYRHKDGSYRLIHWRAKRYEKLVYSSARDITERKMAEDALRESEQRFREIAENVDEVFWIQSADPFKLLYINPAYERVFGITSQRLYDDPFSFLSSVLPEDLPMVAAAFERYRQGEEIPIQYRVRGADGLIRWLNVRSFVMKDSRGIPLRCIGIATDISSQKEKELVLQQSLEREQELNKLKSQFVATASHEFRTPLATIQSSVDLIEYYLDRPEITANTAIQRHLGVIKNEIRAFDELLSDMLTIGRIEAGKVVFHPEPVDIVAHCQEIVATHFNQRQDHRTVRFVVEGKPVPVYLDEKLMSHVIVNLLSNAFKFSKANPELRIVFQQAQLLISVTDQGIGIPTADLPNLFQTFFRARNATSIQGTGLGLVIAHQFVKVHEGQLEVRSEEAKGTTFTITLPN</sequence>
<dbReference type="PRINTS" id="PR00344">
    <property type="entry name" value="BCTRLSENSOR"/>
</dbReference>
<dbReference type="SMART" id="SM00388">
    <property type="entry name" value="HisKA"/>
    <property type="match status" value="1"/>
</dbReference>
<dbReference type="EC" id="2.7.13.3" evidence="2"/>
<keyword evidence="4" id="KW-0808">Transferase</keyword>
<feature type="domain" description="PAC" evidence="8">
    <location>
        <begin position="838"/>
        <end position="890"/>
    </location>
</feature>
<dbReference type="InterPro" id="IPR003594">
    <property type="entry name" value="HATPase_dom"/>
</dbReference>
<dbReference type="Pfam" id="PF02518">
    <property type="entry name" value="HATPase_c"/>
    <property type="match status" value="1"/>
</dbReference>
<dbReference type="SUPFAM" id="SSF55874">
    <property type="entry name" value="ATPase domain of HSP90 chaperone/DNA topoisomerase II/histidine kinase"/>
    <property type="match status" value="1"/>
</dbReference>
<dbReference type="Pfam" id="PF00512">
    <property type="entry name" value="HisKA"/>
    <property type="match status" value="1"/>
</dbReference>
<dbReference type="SMART" id="SM00091">
    <property type="entry name" value="PAS"/>
    <property type="match status" value="4"/>
</dbReference>
<dbReference type="InterPro" id="IPR004358">
    <property type="entry name" value="Sig_transdc_His_kin-like_C"/>
</dbReference>
<dbReference type="InterPro" id="IPR001610">
    <property type="entry name" value="PAC"/>
</dbReference>
<evidence type="ECO:0000313" key="9">
    <source>
        <dbReference type="EMBL" id="RRB10517.1"/>
    </source>
</evidence>
<dbReference type="AlphaFoldDB" id="A0A3P1CB17"/>
<dbReference type="SMART" id="SM00086">
    <property type="entry name" value="PAC"/>
    <property type="match status" value="3"/>
</dbReference>
<dbReference type="Pfam" id="PF08447">
    <property type="entry name" value="PAS_3"/>
    <property type="match status" value="2"/>
</dbReference>
<evidence type="ECO:0000256" key="3">
    <source>
        <dbReference type="ARBA" id="ARBA00022553"/>
    </source>
</evidence>
<dbReference type="Pfam" id="PF08448">
    <property type="entry name" value="PAS_4"/>
    <property type="match status" value="1"/>
</dbReference>
<feature type="domain" description="PAS" evidence="7">
    <location>
        <begin position="763"/>
        <end position="836"/>
    </location>
</feature>
<dbReference type="RefSeq" id="WP_124910527.1">
    <property type="nucleotide sequence ID" value="NZ_RQJP01000007.1"/>
</dbReference>
<dbReference type="SMART" id="SM00065">
    <property type="entry name" value="GAF"/>
    <property type="match status" value="2"/>
</dbReference>
<dbReference type="Gene3D" id="3.30.450.20">
    <property type="entry name" value="PAS domain"/>
    <property type="match status" value="4"/>
</dbReference>
<dbReference type="Pfam" id="PF13426">
    <property type="entry name" value="PAS_9"/>
    <property type="match status" value="1"/>
</dbReference>
<dbReference type="PANTHER" id="PTHR43304:SF1">
    <property type="entry name" value="PAC DOMAIN-CONTAINING PROTEIN"/>
    <property type="match status" value="1"/>
</dbReference>
<comment type="caution">
    <text evidence="9">The sequence shown here is derived from an EMBL/GenBank/DDBJ whole genome shotgun (WGS) entry which is preliminary data.</text>
</comment>
<evidence type="ECO:0000256" key="4">
    <source>
        <dbReference type="ARBA" id="ARBA00022679"/>
    </source>
</evidence>
<keyword evidence="3" id="KW-0597">Phosphoprotein</keyword>
<dbReference type="PANTHER" id="PTHR43304">
    <property type="entry name" value="PHYTOCHROME-LIKE PROTEIN CPH1"/>
    <property type="match status" value="1"/>
</dbReference>
<feature type="domain" description="PAS" evidence="7">
    <location>
        <begin position="516"/>
        <end position="554"/>
    </location>
</feature>
<dbReference type="SMART" id="SM00387">
    <property type="entry name" value="HATPase_c"/>
    <property type="match status" value="1"/>
</dbReference>
<gene>
    <name evidence="9" type="ORF">EHT87_30330</name>
</gene>
<organism evidence="9 10">
    <name type="scientific">Larkinella knui</name>
    <dbReference type="NCBI Taxonomy" id="2025310"/>
    <lineage>
        <taxon>Bacteria</taxon>
        <taxon>Pseudomonadati</taxon>
        <taxon>Bacteroidota</taxon>
        <taxon>Cytophagia</taxon>
        <taxon>Cytophagales</taxon>
        <taxon>Spirosomataceae</taxon>
        <taxon>Larkinella</taxon>
    </lineage>
</organism>
<dbReference type="InterPro" id="IPR036890">
    <property type="entry name" value="HATPase_C_sf"/>
</dbReference>
<dbReference type="PROSITE" id="PS50113">
    <property type="entry name" value="PAC"/>
    <property type="match status" value="2"/>
</dbReference>
<dbReference type="CDD" id="cd00075">
    <property type="entry name" value="HATPase"/>
    <property type="match status" value="1"/>
</dbReference>
<evidence type="ECO:0000256" key="2">
    <source>
        <dbReference type="ARBA" id="ARBA00012438"/>
    </source>
</evidence>
<keyword evidence="5" id="KW-0418">Kinase</keyword>
<dbReference type="Gene3D" id="3.30.565.10">
    <property type="entry name" value="Histidine kinase-like ATPase, C-terminal domain"/>
    <property type="match status" value="1"/>
</dbReference>
<dbReference type="InterPro" id="IPR029016">
    <property type="entry name" value="GAF-like_dom_sf"/>
</dbReference>
<feature type="domain" description="Histidine kinase" evidence="6">
    <location>
        <begin position="908"/>
        <end position="1123"/>
    </location>
</feature>
<evidence type="ECO:0000313" key="10">
    <source>
        <dbReference type="Proteomes" id="UP000274271"/>
    </source>
</evidence>
<comment type="catalytic activity">
    <reaction evidence="1">
        <text>ATP + protein L-histidine = ADP + protein N-phospho-L-histidine.</text>
        <dbReference type="EC" id="2.7.13.3"/>
    </reaction>
</comment>
<evidence type="ECO:0000256" key="1">
    <source>
        <dbReference type="ARBA" id="ARBA00000085"/>
    </source>
</evidence>
<evidence type="ECO:0000259" key="6">
    <source>
        <dbReference type="PROSITE" id="PS50109"/>
    </source>
</evidence>
<dbReference type="InterPro" id="IPR035965">
    <property type="entry name" value="PAS-like_dom_sf"/>
</dbReference>
<proteinExistence type="predicted"/>
<dbReference type="GO" id="GO:0000155">
    <property type="term" value="F:phosphorelay sensor kinase activity"/>
    <property type="evidence" value="ECO:0007669"/>
    <property type="project" value="InterPro"/>
</dbReference>
<keyword evidence="10" id="KW-1185">Reference proteome</keyword>